<evidence type="ECO:0000313" key="2">
    <source>
        <dbReference type="Proteomes" id="UP000000496"/>
    </source>
</evidence>
<dbReference type="eggNOG" id="COG0457">
    <property type="taxonomic scope" value="Bacteria"/>
</dbReference>
<dbReference type="RefSeq" id="WP_013943825.1">
    <property type="nucleotide sequence ID" value="NC_015713.1"/>
</dbReference>
<name>F8L944_SIMNZ</name>
<dbReference type="Proteomes" id="UP000000496">
    <property type="component" value="Chromosome gsn.131"/>
</dbReference>
<dbReference type="InterPro" id="IPR011990">
    <property type="entry name" value="TPR-like_helical_dom_sf"/>
</dbReference>
<sequence length="559" mass="63578">MSNYEQLPDHIPFRHKPQEFFETLKILSESNTDSYFYADRSGLKTVGLATMIFEKTIGFFGGKDHTSQANVEVALAKFLTYGHLQGYTKHEAFQPWLSKLKERTQGTHFTTNMAAILNLLEKNRGNIRDGLQGHLIGLCAQHGDNVNALGGKTKIKDSSHPDFGRTPFILADRALSKGEFDQAVQYGENAYILGESYDDVLSLFLRIGNKIPHRNDKLISRLKEFKGYTLDKGQDERALRFDRILKRMEPEASPEANSHILIRLARAAGALGCTQEALGYCEQAKLLGADVTYEKRDLYLTLHEKAIDERRPVEALNYYLLAIENGLPEDSKKLADLYVKAAEDLTHAEKAKTGWRVERHFGVAINYFEKAIAHYKKENVILDKLFDGNWVTTYLEALKCEGQTERGITMVTQFADSLSEFSREGKLIIDKEERIAHIKAKKGFIFKAIRLYDIAMHFDPKNGEHPFKMANLYDYLNFESETRETFSLFLKAANCDPTNKYYKIGVIVAGRSQNKHIPDWCIAGYSGLESQNIESWFTQGDRFQQGKVRPGGRLQPITD</sequence>
<dbReference type="SUPFAM" id="SSF81901">
    <property type="entry name" value="HCP-like"/>
    <property type="match status" value="1"/>
</dbReference>
<proteinExistence type="predicted"/>
<protein>
    <submittedName>
        <fullName evidence="1">Uncharacterized protein</fullName>
    </submittedName>
</protein>
<reference key="1">
    <citation type="journal article" date="2011" name="Mol. Biol. Evol.">
        <title>Unity in variety -- the pan-genome of the Chlamydiae.</title>
        <authorList>
            <person name="Collingro A."/>
            <person name="Tischler P."/>
            <person name="Weinmaier T."/>
            <person name="Penz T."/>
            <person name="Heinz E."/>
            <person name="Brunham R.C."/>
            <person name="Read T.D."/>
            <person name="Bavoil P.M."/>
            <person name="Sachse K."/>
            <person name="Kahane S."/>
            <person name="Friedman M.G."/>
            <person name="Rattei T."/>
            <person name="Myers G.S.A."/>
            <person name="Horn M."/>
        </authorList>
    </citation>
    <scope>NUCLEOTIDE SEQUENCE</scope>
    <source>
        <strain>Z</strain>
    </source>
</reference>
<keyword evidence="2" id="KW-1185">Reference proteome</keyword>
<gene>
    <name evidence="1" type="ordered locus">SNE_A14820</name>
</gene>
<organism evidence="1 2">
    <name type="scientific">Simkania negevensis (strain ATCC VR-1471 / DSM 27360 / Z)</name>
    <dbReference type="NCBI Taxonomy" id="331113"/>
    <lineage>
        <taxon>Bacteria</taxon>
        <taxon>Pseudomonadati</taxon>
        <taxon>Chlamydiota</taxon>
        <taxon>Chlamydiia</taxon>
        <taxon>Parachlamydiales</taxon>
        <taxon>Simkaniaceae</taxon>
        <taxon>Simkania</taxon>
    </lineage>
</organism>
<dbReference type="HOGENOM" id="CLU_487363_0_0_0"/>
<dbReference type="AlphaFoldDB" id="F8L944"/>
<dbReference type="EMBL" id="FR872582">
    <property type="protein sequence ID" value="CCB89359.1"/>
    <property type="molecule type" value="Genomic_DNA"/>
</dbReference>
<accession>F8L944</accession>
<dbReference type="KEGG" id="sng:SNE_A14820"/>
<dbReference type="Gene3D" id="1.25.40.10">
    <property type="entry name" value="Tetratricopeptide repeat domain"/>
    <property type="match status" value="1"/>
</dbReference>
<evidence type="ECO:0000313" key="1">
    <source>
        <dbReference type="EMBL" id="CCB89359.1"/>
    </source>
</evidence>
<reference evidence="1 2" key="2">
    <citation type="journal article" date="2011" name="Mol. Biol. Evol.">
        <title>Unity in variety--the pan-genome of the Chlamydiae.</title>
        <authorList>
            <person name="Collingro A."/>
            <person name="Tischler P."/>
            <person name="Weinmaier T."/>
            <person name="Penz T."/>
            <person name="Heinz E."/>
            <person name="Brunham R.C."/>
            <person name="Read T.D."/>
            <person name="Bavoil P.M."/>
            <person name="Sachse K."/>
            <person name="Kahane S."/>
            <person name="Friedman M.G."/>
            <person name="Rattei T."/>
            <person name="Myers G.S."/>
            <person name="Horn M."/>
        </authorList>
    </citation>
    <scope>NUCLEOTIDE SEQUENCE [LARGE SCALE GENOMIC DNA]</scope>
    <source>
        <strain evidence="2">ATCC VR-1471 / Z</strain>
    </source>
</reference>